<name>A0ABR1ZCJ8_9ROSI</name>
<organism evidence="1 2">
    <name type="scientific">Hibiscus sabdariffa</name>
    <name type="common">roselle</name>
    <dbReference type="NCBI Taxonomy" id="183260"/>
    <lineage>
        <taxon>Eukaryota</taxon>
        <taxon>Viridiplantae</taxon>
        <taxon>Streptophyta</taxon>
        <taxon>Embryophyta</taxon>
        <taxon>Tracheophyta</taxon>
        <taxon>Spermatophyta</taxon>
        <taxon>Magnoliopsida</taxon>
        <taxon>eudicotyledons</taxon>
        <taxon>Gunneridae</taxon>
        <taxon>Pentapetalae</taxon>
        <taxon>rosids</taxon>
        <taxon>malvids</taxon>
        <taxon>Malvales</taxon>
        <taxon>Malvaceae</taxon>
        <taxon>Malvoideae</taxon>
        <taxon>Hibiscus</taxon>
    </lineage>
</organism>
<reference evidence="1 2" key="1">
    <citation type="journal article" date="2024" name="G3 (Bethesda)">
        <title>Genome assembly of Hibiscus sabdariffa L. provides insights into metabolisms of medicinal natural products.</title>
        <authorList>
            <person name="Kim T."/>
        </authorList>
    </citation>
    <scope>NUCLEOTIDE SEQUENCE [LARGE SCALE GENOMIC DNA]</scope>
    <source>
        <strain evidence="1">TK-2024</strain>
        <tissue evidence="1">Old leaves</tissue>
    </source>
</reference>
<comment type="caution">
    <text evidence="1">The sequence shown here is derived from an EMBL/GenBank/DDBJ whole genome shotgun (WGS) entry which is preliminary data.</text>
</comment>
<evidence type="ECO:0000313" key="2">
    <source>
        <dbReference type="Proteomes" id="UP001396334"/>
    </source>
</evidence>
<evidence type="ECO:0000313" key="1">
    <source>
        <dbReference type="EMBL" id="KAK8478003.1"/>
    </source>
</evidence>
<dbReference type="EMBL" id="JBBPBN010001540">
    <property type="protein sequence ID" value="KAK8478003.1"/>
    <property type="molecule type" value="Genomic_DNA"/>
</dbReference>
<gene>
    <name evidence="1" type="ORF">V6N11_031168</name>
</gene>
<keyword evidence="2" id="KW-1185">Reference proteome</keyword>
<proteinExistence type="predicted"/>
<protein>
    <submittedName>
        <fullName evidence="1">Uncharacterized protein</fullName>
    </submittedName>
</protein>
<accession>A0ABR1ZCJ8</accession>
<sequence length="113" mass="13032">MEHSHWITCGMVTRHWCLRVQSDYSQAIHLLCALSLEVAGLPLVQAINSFYNKGWFIEFQWNPCEGNMVANAILKLSILQQFQLSLFDSDLMSIRPFLDPDNDGSPYRRHAHP</sequence>
<dbReference type="Proteomes" id="UP001396334">
    <property type="component" value="Unassembled WGS sequence"/>
</dbReference>